<dbReference type="Gene3D" id="3.30.420.10">
    <property type="entry name" value="Ribonuclease H-like superfamily/Ribonuclease H"/>
    <property type="match status" value="1"/>
</dbReference>
<dbReference type="AlphaFoldDB" id="A0A3R8PHP7"/>
<feature type="compositionally biased region" description="Low complexity" evidence="1">
    <location>
        <begin position="362"/>
        <end position="371"/>
    </location>
</feature>
<dbReference type="Gene3D" id="3.40.50.10190">
    <property type="entry name" value="BRCT domain"/>
    <property type="match status" value="1"/>
</dbReference>
<feature type="region of interest" description="Disordered" evidence="1">
    <location>
        <begin position="1"/>
        <end position="96"/>
    </location>
</feature>
<feature type="compositionally biased region" description="Gly residues" evidence="1">
    <location>
        <begin position="349"/>
        <end position="361"/>
    </location>
</feature>
<name>A0A3R8PHP7_9CORY</name>
<reference evidence="3 4" key="1">
    <citation type="submission" date="2018-01" db="EMBL/GenBank/DDBJ databases">
        <title>Twenty Corynebacterium bovis Genomes.</title>
        <authorList>
            <person name="Gulvik C.A."/>
        </authorList>
    </citation>
    <scope>NUCLEOTIDE SEQUENCE [LARGE SCALE GENOMIC DNA]</scope>
    <source>
        <strain evidence="3 4">F6900</strain>
    </source>
</reference>
<dbReference type="Proteomes" id="UP000276526">
    <property type="component" value="Unassembled WGS sequence"/>
</dbReference>
<gene>
    <name evidence="3" type="ORF">CXF48_05890</name>
</gene>
<proteinExistence type="predicted"/>
<evidence type="ECO:0000259" key="2">
    <source>
        <dbReference type="Pfam" id="PF00533"/>
    </source>
</evidence>
<dbReference type="SUPFAM" id="SSF52113">
    <property type="entry name" value="BRCT domain"/>
    <property type="match status" value="1"/>
</dbReference>
<dbReference type="InterPro" id="IPR036397">
    <property type="entry name" value="RNaseH_sf"/>
</dbReference>
<dbReference type="GO" id="GO:0003676">
    <property type="term" value="F:nucleic acid binding"/>
    <property type="evidence" value="ECO:0007669"/>
    <property type="project" value="InterPro"/>
</dbReference>
<sequence length="617" mass="62425">MTSSGSDSPSTPAADGESGSGHHASGGSRPQPQRRRRGRRRVVRRAGSGTRTTTPATGSANGSTGGPADGSAPATASGPPAGRRVHQPKTFQGDLPTVEQAPYVALTVATSGIHPTTSRMVAFAATLHAADGSPVTFTGNRGPVHRDTVVETPADAGAGPDGTSTGPAADGTHRVTGFVQQLNPGDDPGPWHLHGYTEADLAQAPGFATVAQTLSRLLDGRTLVCHDATMTWGFIVQEFRRAHRGSGRGRSGRGRQGRRVEIPTPTAIVDTLGTARHQVVQEDDARLRAVAAHYHLPDLPADSLPAVTATASLARAEISGDELLLADTRLLMPLHLAQRALAGETDAGTGSGHGSGPGGDTAPGTAPAAGPVRSLDPADLTADQFGLQRSTVRVDAATAPRPYENPGAWTAGSPLVQGMEIVVSPDIAGDADEIIGRAMRAGLAYSEKLNRTTSVVVCNSSHDLRGKAMHADRKGIPLVTDREFLDLLDDVRPGERTRSTTTPRTHIPAPQPSRAAHRRTGAGGSGSDGSRRSTGRGGARGQGRRPGRGGQSGGGKAGGQGGATGGKSGGGRSGGKPGGKSGGKSGGGRSGGKPGGKSGRGRSGGKSGGKSGGGRAR</sequence>
<dbReference type="InterPro" id="IPR012337">
    <property type="entry name" value="RNaseH-like_sf"/>
</dbReference>
<feature type="compositionally biased region" description="Low complexity" evidence="1">
    <location>
        <begin position="45"/>
        <end position="62"/>
    </location>
</feature>
<feature type="domain" description="BRCT" evidence="2">
    <location>
        <begin position="414"/>
        <end position="488"/>
    </location>
</feature>
<protein>
    <submittedName>
        <fullName evidence="3">DNA polymerase III subunit epsilon</fullName>
    </submittedName>
</protein>
<evidence type="ECO:0000256" key="1">
    <source>
        <dbReference type="SAM" id="MobiDB-lite"/>
    </source>
</evidence>
<feature type="compositionally biased region" description="Basic residues" evidence="1">
    <location>
        <begin position="32"/>
        <end position="44"/>
    </location>
</feature>
<dbReference type="SUPFAM" id="SSF53098">
    <property type="entry name" value="Ribonuclease H-like"/>
    <property type="match status" value="1"/>
</dbReference>
<dbReference type="Pfam" id="PF00533">
    <property type="entry name" value="BRCT"/>
    <property type="match status" value="1"/>
</dbReference>
<evidence type="ECO:0000313" key="4">
    <source>
        <dbReference type="Proteomes" id="UP000276526"/>
    </source>
</evidence>
<comment type="caution">
    <text evidence="3">The sequence shown here is derived from an EMBL/GenBank/DDBJ whole genome shotgun (WGS) entry which is preliminary data.</text>
</comment>
<evidence type="ECO:0000313" key="3">
    <source>
        <dbReference type="EMBL" id="RRO86628.1"/>
    </source>
</evidence>
<organism evidence="3 4">
    <name type="scientific">Corynebacterium bovis</name>
    <dbReference type="NCBI Taxonomy" id="36808"/>
    <lineage>
        <taxon>Bacteria</taxon>
        <taxon>Bacillati</taxon>
        <taxon>Actinomycetota</taxon>
        <taxon>Actinomycetes</taxon>
        <taxon>Mycobacteriales</taxon>
        <taxon>Corynebacteriaceae</taxon>
        <taxon>Corynebacterium</taxon>
    </lineage>
</organism>
<feature type="region of interest" description="Disordered" evidence="1">
    <location>
        <begin position="490"/>
        <end position="617"/>
    </location>
</feature>
<feature type="region of interest" description="Disordered" evidence="1">
    <location>
        <begin position="344"/>
        <end position="371"/>
    </location>
</feature>
<feature type="compositionally biased region" description="Low complexity" evidence="1">
    <location>
        <begin position="69"/>
        <end position="82"/>
    </location>
</feature>
<dbReference type="RefSeq" id="WP_125207155.1">
    <property type="nucleotide sequence ID" value="NZ_JBAHVN010000004.1"/>
</dbReference>
<dbReference type="InterPro" id="IPR036420">
    <property type="entry name" value="BRCT_dom_sf"/>
</dbReference>
<dbReference type="InterPro" id="IPR001357">
    <property type="entry name" value="BRCT_dom"/>
</dbReference>
<dbReference type="EMBL" id="PQNK01000008">
    <property type="protein sequence ID" value="RRO86628.1"/>
    <property type="molecule type" value="Genomic_DNA"/>
</dbReference>
<feature type="compositionally biased region" description="Polar residues" evidence="1">
    <location>
        <begin position="1"/>
        <end position="11"/>
    </location>
</feature>
<accession>A0A3R8PHP7</accession>
<feature type="compositionally biased region" description="Low complexity" evidence="1">
    <location>
        <begin position="21"/>
        <end position="31"/>
    </location>
</feature>
<feature type="compositionally biased region" description="Gly residues" evidence="1">
    <location>
        <begin position="548"/>
        <end position="617"/>
    </location>
</feature>